<dbReference type="InterPro" id="IPR036291">
    <property type="entry name" value="NAD(P)-bd_dom_sf"/>
</dbReference>
<keyword evidence="2" id="KW-0521">NADP</keyword>
<evidence type="ECO:0000313" key="4">
    <source>
        <dbReference type="EMBL" id="RVD87207.1"/>
    </source>
</evidence>
<dbReference type="AlphaFoldDB" id="A0A437A844"/>
<proteinExistence type="inferred from homology"/>
<comment type="caution">
    <text evidence="4">The sequence shown here is derived from an EMBL/GenBank/DDBJ whole genome shotgun (WGS) entry which is preliminary data.</text>
</comment>
<dbReference type="PRINTS" id="PR00081">
    <property type="entry name" value="GDHRDH"/>
</dbReference>
<keyword evidence="3" id="KW-0560">Oxidoreductase</keyword>
<dbReference type="EMBL" id="SAEB01000003">
    <property type="protein sequence ID" value="RVD87207.1"/>
    <property type="molecule type" value="Genomic_DNA"/>
</dbReference>
<accession>A0A437A844</accession>
<dbReference type="OrthoDB" id="37659at2759"/>
<evidence type="ECO:0000313" key="5">
    <source>
        <dbReference type="Proteomes" id="UP000283090"/>
    </source>
</evidence>
<dbReference type="PROSITE" id="PS00061">
    <property type="entry name" value="ADH_SHORT"/>
    <property type="match status" value="1"/>
</dbReference>
<sequence length="282" mass="31120">MASDSKVAIITGGASGIGLAIATDLKTKNWTVIIADINPTTGLSAATSIGAIFHQTDVSSWDSQLSLFKTTFQKYGRLDFFAANAGIDDKKSIYEETEEEKERDEPAQPYLKVIDVDFVAVVWGVKLASWYMRRNEKKGGVVVLTSSAAGLYPMATNPLYAGCKAALINFARSVSSTYATDSIRVNVICPALVPTAIFPGNLRDFFPEEHITPVSTIVSAYNKFIDDESLTGRVVECAQDQHYFRKQVEYPSESQRWMNEDSGECWGRAYKVYFANAEKGKK</sequence>
<protein>
    <recommendedName>
        <fullName evidence="6">15-hydroxyprostaglandin dehydrogenase</fullName>
    </recommendedName>
</protein>
<reference evidence="4 5" key="1">
    <citation type="submission" date="2019-01" db="EMBL/GenBank/DDBJ databases">
        <title>Intercellular communication is required for trap formation in the nematode-trapping fungus Duddingtonia flagrans.</title>
        <authorList>
            <person name="Youssar L."/>
            <person name="Wernet V."/>
            <person name="Hensel N."/>
            <person name="Hildebrandt H.-G."/>
            <person name="Fischer R."/>
        </authorList>
    </citation>
    <scope>NUCLEOTIDE SEQUENCE [LARGE SCALE GENOMIC DNA]</scope>
    <source>
        <strain evidence="4 5">CBS H-5679</strain>
    </source>
</reference>
<dbReference type="GO" id="GO:0005737">
    <property type="term" value="C:cytoplasm"/>
    <property type="evidence" value="ECO:0007669"/>
    <property type="project" value="TreeGrafter"/>
</dbReference>
<evidence type="ECO:0000256" key="3">
    <source>
        <dbReference type="ARBA" id="ARBA00023002"/>
    </source>
</evidence>
<dbReference type="STRING" id="97331.A0A437A844"/>
<evidence type="ECO:0008006" key="6">
    <source>
        <dbReference type="Google" id="ProtNLM"/>
    </source>
</evidence>
<name>A0A437A844_ARTFL</name>
<dbReference type="Gene3D" id="3.40.50.720">
    <property type="entry name" value="NAD(P)-binding Rossmann-like Domain"/>
    <property type="match status" value="1"/>
</dbReference>
<dbReference type="Pfam" id="PF00106">
    <property type="entry name" value="adh_short"/>
    <property type="match status" value="1"/>
</dbReference>
<evidence type="ECO:0000256" key="1">
    <source>
        <dbReference type="ARBA" id="ARBA00006484"/>
    </source>
</evidence>
<dbReference type="VEuPathDB" id="FungiDB:DFL_001450"/>
<dbReference type="InterPro" id="IPR020904">
    <property type="entry name" value="Sc_DH/Rdtase_CS"/>
</dbReference>
<dbReference type="InterPro" id="IPR002347">
    <property type="entry name" value="SDR_fam"/>
</dbReference>
<evidence type="ECO:0000256" key="2">
    <source>
        <dbReference type="ARBA" id="ARBA00022857"/>
    </source>
</evidence>
<dbReference type="Proteomes" id="UP000283090">
    <property type="component" value="Unassembled WGS sequence"/>
</dbReference>
<dbReference type="GeneID" id="93583761"/>
<keyword evidence="5" id="KW-1185">Reference proteome</keyword>
<dbReference type="PANTHER" id="PTHR44229">
    <property type="entry name" value="15-HYDROXYPROSTAGLANDIN DEHYDROGENASE [NAD(+)]"/>
    <property type="match status" value="1"/>
</dbReference>
<comment type="similarity">
    <text evidence="1">Belongs to the short-chain dehydrogenases/reductases (SDR) family.</text>
</comment>
<dbReference type="RefSeq" id="XP_067492751.1">
    <property type="nucleotide sequence ID" value="XM_067630071.1"/>
</dbReference>
<organism evidence="4 5">
    <name type="scientific">Arthrobotrys flagrans</name>
    <name type="common">Nematode-trapping fungus</name>
    <name type="synonym">Trichothecium flagrans</name>
    <dbReference type="NCBI Taxonomy" id="97331"/>
    <lineage>
        <taxon>Eukaryota</taxon>
        <taxon>Fungi</taxon>
        <taxon>Dikarya</taxon>
        <taxon>Ascomycota</taxon>
        <taxon>Pezizomycotina</taxon>
        <taxon>Orbiliomycetes</taxon>
        <taxon>Orbiliales</taxon>
        <taxon>Orbiliaceae</taxon>
        <taxon>Arthrobotrys</taxon>
    </lineage>
</organism>
<gene>
    <name evidence="4" type="ORF">DFL_001450</name>
</gene>
<dbReference type="GO" id="GO:0016616">
    <property type="term" value="F:oxidoreductase activity, acting on the CH-OH group of donors, NAD or NADP as acceptor"/>
    <property type="evidence" value="ECO:0007669"/>
    <property type="project" value="TreeGrafter"/>
</dbReference>
<dbReference type="PANTHER" id="PTHR44229:SF4">
    <property type="entry name" value="15-HYDROXYPROSTAGLANDIN DEHYDROGENASE [NAD(+)]"/>
    <property type="match status" value="1"/>
</dbReference>
<dbReference type="SUPFAM" id="SSF51735">
    <property type="entry name" value="NAD(P)-binding Rossmann-fold domains"/>
    <property type="match status" value="1"/>
</dbReference>